<evidence type="ECO:0000313" key="1">
    <source>
        <dbReference type="EMBL" id="TFK64399.1"/>
    </source>
</evidence>
<dbReference type="Proteomes" id="UP000308600">
    <property type="component" value="Unassembled WGS sequence"/>
</dbReference>
<sequence>MHLSARPPDQDASRADPFLPREIELEVFVLAFRYCEDPKSQAPLLRIAKRVSEWLLPLFYRVAIIHHDGINTRYPPLASLEKYGHHTRHLFILNNSRKGPPMSTSALLSSCPNMTNIAFWYRTPLIPGILDLPIKRLALNGFYLKSFEGGHGSNPKDTRLVQWCSNITHLSLGAGELYSETDIRYLTLFPALKYLILLDHSHLDRVDVILRHCPSLRVVIGLGMVGFVRDYTTAQVCRDLDEDDGRDIRVVKMDGLFMTDWIRGARGSDLEDIWKLAEREVEDEGRRNVFAD</sequence>
<keyword evidence="2" id="KW-1185">Reference proteome</keyword>
<reference evidence="1 2" key="1">
    <citation type="journal article" date="2019" name="Nat. Ecol. Evol.">
        <title>Megaphylogeny resolves global patterns of mushroom evolution.</title>
        <authorList>
            <person name="Varga T."/>
            <person name="Krizsan K."/>
            <person name="Foldi C."/>
            <person name="Dima B."/>
            <person name="Sanchez-Garcia M."/>
            <person name="Sanchez-Ramirez S."/>
            <person name="Szollosi G.J."/>
            <person name="Szarkandi J.G."/>
            <person name="Papp V."/>
            <person name="Albert L."/>
            <person name="Andreopoulos W."/>
            <person name="Angelini C."/>
            <person name="Antonin V."/>
            <person name="Barry K.W."/>
            <person name="Bougher N.L."/>
            <person name="Buchanan P."/>
            <person name="Buyck B."/>
            <person name="Bense V."/>
            <person name="Catcheside P."/>
            <person name="Chovatia M."/>
            <person name="Cooper J."/>
            <person name="Damon W."/>
            <person name="Desjardin D."/>
            <person name="Finy P."/>
            <person name="Geml J."/>
            <person name="Haridas S."/>
            <person name="Hughes K."/>
            <person name="Justo A."/>
            <person name="Karasinski D."/>
            <person name="Kautmanova I."/>
            <person name="Kiss B."/>
            <person name="Kocsube S."/>
            <person name="Kotiranta H."/>
            <person name="LaButti K.M."/>
            <person name="Lechner B.E."/>
            <person name="Liimatainen K."/>
            <person name="Lipzen A."/>
            <person name="Lukacs Z."/>
            <person name="Mihaltcheva S."/>
            <person name="Morgado L.N."/>
            <person name="Niskanen T."/>
            <person name="Noordeloos M.E."/>
            <person name="Ohm R.A."/>
            <person name="Ortiz-Santana B."/>
            <person name="Ovrebo C."/>
            <person name="Racz N."/>
            <person name="Riley R."/>
            <person name="Savchenko A."/>
            <person name="Shiryaev A."/>
            <person name="Soop K."/>
            <person name="Spirin V."/>
            <person name="Szebenyi C."/>
            <person name="Tomsovsky M."/>
            <person name="Tulloss R.E."/>
            <person name="Uehling J."/>
            <person name="Grigoriev I.V."/>
            <person name="Vagvolgyi C."/>
            <person name="Papp T."/>
            <person name="Martin F.M."/>
            <person name="Miettinen O."/>
            <person name="Hibbett D.S."/>
            <person name="Nagy L.G."/>
        </authorList>
    </citation>
    <scope>NUCLEOTIDE SEQUENCE [LARGE SCALE GENOMIC DNA]</scope>
    <source>
        <strain evidence="1 2">NL-1719</strain>
    </source>
</reference>
<organism evidence="1 2">
    <name type="scientific">Pluteus cervinus</name>
    <dbReference type="NCBI Taxonomy" id="181527"/>
    <lineage>
        <taxon>Eukaryota</taxon>
        <taxon>Fungi</taxon>
        <taxon>Dikarya</taxon>
        <taxon>Basidiomycota</taxon>
        <taxon>Agaricomycotina</taxon>
        <taxon>Agaricomycetes</taxon>
        <taxon>Agaricomycetidae</taxon>
        <taxon>Agaricales</taxon>
        <taxon>Pluteineae</taxon>
        <taxon>Pluteaceae</taxon>
        <taxon>Pluteus</taxon>
    </lineage>
</organism>
<name>A0ACD3AGI4_9AGAR</name>
<accession>A0ACD3AGI4</accession>
<evidence type="ECO:0000313" key="2">
    <source>
        <dbReference type="Proteomes" id="UP000308600"/>
    </source>
</evidence>
<protein>
    <submittedName>
        <fullName evidence="1">Uncharacterized protein</fullName>
    </submittedName>
</protein>
<gene>
    <name evidence="1" type="ORF">BDN72DRAFT_846641</name>
</gene>
<dbReference type="EMBL" id="ML208476">
    <property type="protein sequence ID" value="TFK64399.1"/>
    <property type="molecule type" value="Genomic_DNA"/>
</dbReference>
<proteinExistence type="predicted"/>
<feature type="non-terminal residue" evidence="1">
    <location>
        <position position="292"/>
    </location>
</feature>